<sequence>MLFLAVLFLEGGALFLIFSSSPFFSVFGVLAHCLGHAVLFGVIGAPFLALLLVVVYAGGMLVVFLFSTILSAEQHPSVDWPFFILFWASISVLSFPLAFSGWSPVVGESYQALIMVESFSFLYLGVGLVSLFIGFILLAALLAVLELGFEHGLKSLRKL</sequence>
<keyword evidence="2" id="KW-1133">Transmembrane helix</keyword>
<proteinExistence type="inferred from homology"/>
<comment type="subcellular location">
    <subcellularLocation>
        <location evidence="2">Mitochondrion membrane</location>
        <topology evidence="2">Multi-pass membrane protein</topology>
    </subcellularLocation>
</comment>
<dbReference type="AlphaFoldDB" id="A0A6C0FJP0"/>
<dbReference type="EMBL" id="MK343095">
    <property type="protein sequence ID" value="QHT54230.1"/>
    <property type="molecule type" value="Genomic_DNA"/>
</dbReference>
<keyword evidence="2" id="KW-0472">Membrane</keyword>
<dbReference type="GO" id="GO:0031966">
    <property type="term" value="C:mitochondrial membrane"/>
    <property type="evidence" value="ECO:0007669"/>
    <property type="project" value="UniProtKB-SubCell"/>
</dbReference>
<reference evidence="3" key="1">
    <citation type="journal article" date="2019" name="Mar. Biol. Res.">
        <title>Mitochondrial gene rearrangement and phylogenetic relationships in the Amphilepidida and Ophiacanthida (Echinodermata, Ophiuroidea).</title>
        <authorList>
            <person name="Lee T."/>
            <person name="Bae Y.J."/>
            <person name="Shin S."/>
        </authorList>
    </citation>
    <scope>NUCLEOTIDE SEQUENCE</scope>
</reference>
<dbReference type="InterPro" id="IPR042106">
    <property type="entry name" value="Nuo/plastoQ_OxRdtase_6_NuoJ"/>
</dbReference>
<dbReference type="CTD" id="4541"/>
<keyword evidence="2" id="KW-0812">Transmembrane</keyword>
<dbReference type="EC" id="7.1.1.2" evidence="2"/>
<keyword evidence="2" id="KW-0520">NAD</keyword>
<keyword evidence="2" id="KW-0679">Respiratory chain</keyword>
<accession>A0A6C0FJP0</accession>
<keyword evidence="2" id="KW-0830">Ubiquinone</keyword>
<dbReference type="GeneID" id="43959936"/>
<evidence type="ECO:0000313" key="3">
    <source>
        <dbReference type="EMBL" id="QHT54230.1"/>
    </source>
</evidence>
<keyword evidence="2 3" id="KW-0496">Mitochondrion</keyword>
<organism evidence="3">
    <name type="scientific">Ophiopholis japonica</name>
    <dbReference type="NCBI Taxonomy" id="861513"/>
    <lineage>
        <taxon>Eukaryota</taxon>
        <taxon>Metazoa</taxon>
        <taxon>Echinodermata</taxon>
        <taxon>Eleutherozoa</taxon>
        <taxon>Asterozoa</taxon>
        <taxon>Ophiuroidea</taxon>
        <taxon>Myophiuroidea</taxon>
        <taxon>Metophiurida</taxon>
        <taxon>Ophintegrida</taxon>
        <taxon>Amphilepidida</taxon>
        <taxon>Ophiurina</taxon>
        <taxon>Gnathophiurina</taxon>
        <taxon>Ophiactoidea</taxon>
        <taxon>Ophiactidae</taxon>
        <taxon>Ophiopholis</taxon>
    </lineage>
</organism>
<protein>
    <recommendedName>
        <fullName evidence="1 2">NADH-ubiquinone oxidoreductase chain 6</fullName>
        <ecNumber evidence="2">7.1.1.2</ecNumber>
    </recommendedName>
</protein>
<name>A0A6C0FJP0_9ECHI</name>
<feature type="transmembrane region" description="Helical" evidence="2">
    <location>
        <begin position="82"/>
        <end position="102"/>
    </location>
</feature>
<geneLocation type="mitochondrion" evidence="3"/>
<evidence type="ECO:0000256" key="2">
    <source>
        <dbReference type="RuleBase" id="RU004430"/>
    </source>
</evidence>
<evidence type="ECO:0000256" key="1">
    <source>
        <dbReference type="ARBA" id="ARBA00021095"/>
    </source>
</evidence>
<dbReference type="RefSeq" id="YP_009730174.1">
    <property type="nucleotide sequence ID" value="NC_045939.1"/>
</dbReference>
<keyword evidence="2" id="KW-0813">Transport</keyword>
<comment type="catalytic activity">
    <reaction evidence="2">
        <text>a ubiquinone + NADH + 5 H(+)(in) = a ubiquinol + NAD(+) + 4 H(+)(out)</text>
        <dbReference type="Rhea" id="RHEA:29091"/>
        <dbReference type="Rhea" id="RHEA-COMP:9565"/>
        <dbReference type="Rhea" id="RHEA-COMP:9566"/>
        <dbReference type="ChEBI" id="CHEBI:15378"/>
        <dbReference type="ChEBI" id="CHEBI:16389"/>
        <dbReference type="ChEBI" id="CHEBI:17976"/>
        <dbReference type="ChEBI" id="CHEBI:57540"/>
        <dbReference type="ChEBI" id="CHEBI:57945"/>
        <dbReference type="EC" id="7.1.1.2"/>
    </reaction>
</comment>
<feature type="transmembrane region" description="Helical" evidence="2">
    <location>
        <begin position="47"/>
        <end position="70"/>
    </location>
</feature>
<dbReference type="Pfam" id="PF00499">
    <property type="entry name" value="Oxidored_q3"/>
    <property type="match status" value="1"/>
</dbReference>
<dbReference type="GO" id="GO:0008137">
    <property type="term" value="F:NADH dehydrogenase (ubiquinone) activity"/>
    <property type="evidence" value="ECO:0007669"/>
    <property type="project" value="UniProtKB-UniRule"/>
</dbReference>
<dbReference type="InterPro" id="IPR001457">
    <property type="entry name" value="NADH_UbQ/plastoQ_OxRdtase_su6"/>
</dbReference>
<feature type="transmembrane region" description="Helical" evidence="2">
    <location>
        <begin position="122"/>
        <end position="149"/>
    </location>
</feature>
<gene>
    <name evidence="3" type="primary">ND6</name>
</gene>
<keyword evidence="2" id="KW-1278">Translocase</keyword>
<dbReference type="Gene3D" id="1.20.120.1200">
    <property type="entry name" value="NADH-ubiquinone/plastoquinone oxidoreductase chain 6, subunit NuoJ"/>
    <property type="match status" value="1"/>
</dbReference>
<comment type="function">
    <text evidence="2">Core subunit of the mitochondrial membrane respiratory chain NADH dehydrogenase (Complex I) which catalyzes electron transfer from NADH through the respiratory chain, using ubiquinone as an electron acceptor. Essential for the catalytic activity and assembly of complex I.</text>
</comment>
<keyword evidence="2" id="KW-0249">Electron transport</keyword>
<comment type="similarity">
    <text evidence="2">Belongs to the complex I subunit 6 family.</text>
</comment>